<dbReference type="InterPro" id="IPR000160">
    <property type="entry name" value="GGDEF_dom"/>
</dbReference>
<dbReference type="FunFam" id="3.30.70.270:FF:000001">
    <property type="entry name" value="Diguanylate cyclase domain protein"/>
    <property type="match status" value="1"/>
</dbReference>
<evidence type="ECO:0000313" key="4">
    <source>
        <dbReference type="EMBL" id="MBL0405689.1"/>
    </source>
</evidence>
<dbReference type="InterPro" id="IPR052155">
    <property type="entry name" value="Biofilm_reg_signaling"/>
</dbReference>
<dbReference type="Gene3D" id="3.30.450.40">
    <property type="match status" value="1"/>
</dbReference>
<dbReference type="InterPro" id="IPR000700">
    <property type="entry name" value="PAS-assoc_C"/>
</dbReference>
<protein>
    <submittedName>
        <fullName evidence="4">EAL domain-containing protein</fullName>
    </submittedName>
</protein>
<dbReference type="InterPro" id="IPR029787">
    <property type="entry name" value="Nucleotide_cyclase"/>
</dbReference>
<gene>
    <name evidence="4" type="ORF">JKG68_17145</name>
</gene>
<dbReference type="SMART" id="SM00267">
    <property type="entry name" value="GGDEF"/>
    <property type="match status" value="1"/>
</dbReference>
<evidence type="ECO:0000259" key="1">
    <source>
        <dbReference type="PROSITE" id="PS50113"/>
    </source>
</evidence>
<dbReference type="Proteomes" id="UP000605848">
    <property type="component" value="Unassembled WGS sequence"/>
</dbReference>
<dbReference type="SUPFAM" id="SSF55073">
    <property type="entry name" value="Nucleotide cyclase"/>
    <property type="match status" value="1"/>
</dbReference>
<dbReference type="InterPro" id="IPR001610">
    <property type="entry name" value="PAC"/>
</dbReference>
<dbReference type="SMART" id="SM00086">
    <property type="entry name" value="PAC"/>
    <property type="match status" value="2"/>
</dbReference>
<dbReference type="PROSITE" id="PS50887">
    <property type="entry name" value="GGDEF"/>
    <property type="match status" value="1"/>
</dbReference>
<dbReference type="PANTHER" id="PTHR44757:SF2">
    <property type="entry name" value="BIOFILM ARCHITECTURE MAINTENANCE PROTEIN MBAA"/>
    <property type="match status" value="1"/>
</dbReference>
<reference evidence="4" key="1">
    <citation type="submission" date="2021-01" db="EMBL/GenBank/DDBJ databases">
        <title>Microvirga sp.</title>
        <authorList>
            <person name="Kim M.K."/>
        </authorList>
    </citation>
    <scope>NUCLEOTIDE SEQUENCE</scope>
    <source>
        <strain evidence="4">5420S-16</strain>
    </source>
</reference>
<feature type="domain" description="PAC" evidence="1">
    <location>
        <begin position="250"/>
        <end position="302"/>
    </location>
</feature>
<dbReference type="SUPFAM" id="SSF55785">
    <property type="entry name" value="PYP-like sensor domain (PAS domain)"/>
    <property type="match status" value="3"/>
</dbReference>
<organism evidence="4 5">
    <name type="scientific">Microvirga aerilata</name>
    <dbReference type="NCBI Taxonomy" id="670292"/>
    <lineage>
        <taxon>Bacteria</taxon>
        <taxon>Pseudomonadati</taxon>
        <taxon>Pseudomonadota</taxon>
        <taxon>Alphaproteobacteria</taxon>
        <taxon>Hyphomicrobiales</taxon>
        <taxon>Methylobacteriaceae</taxon>
        <taxon>Microvirga</taxon>
    </lineage>
</organism>
<dbReference type="GO" id="GO:0003824">
    <property type="term" value="F:catalytic activity"/>
    <property type="evidence" value="ECO:0007669"/>
    <property type="project" value="UniProtKB-ARBA"/>
</dbReference>
<dbReference type="FunFam" id="3.30.450.20:FF:000099">
    <property type="entry name" value="Sensory box sensor histidine kinase"/>
    <property type="match status" value="2"/>
</dbReference>
<dbReference type="SUPFAM" id="SSF141868">
    <property type="entry name" value="EAL domain-like"/>
    <property type="match status" value="1"/>
</dbReference>
<dbReference type="InterPro" id="IPR001633">
    <property type="entry name" value="EAL_dom"/>
</dbReference>
<dbReference type="Gene3D" id="3.30.70.270">
    <property type="match status" value="1"/>
</dbReference>
<dbReference type="InterPro" id="IPR003018">
    <property type="entry name" value="GAF"/>
</dbReference>
<dbReference type="PROSITE" id="PS50883">
    <property type="entry name" value="EAL"/>
    <property type="match status" value="1"/>
</dbReference>
<dbReference type="InterPro" id="IPR013655">
    <property type="entry name" value="PAS_fold_3"/>
</dbReference>
<name>A0A937CYP6_9HYPH</name>
<dbReference type="CDD" id="cd01949">
    <property type="entry name" value="GGDEF"/>
    <property type="match status" value="1"/>
</dbReference>
<feature type="domain" description="PAC" evidence="1">
    <location>
        <begin position="375"/>
        <end position="427"/>
    </location>
</feature>
<dbReference type="NCBIfam" id="TIGR00254">
    <property type="entry name" value="GGDEF"/>
    <property type="match status" value="1"/>
</dbReference>
<dbReference type="NCBIfam" id="TIGR00229">
    <property type="entry name" value="sensory_box"/>
    <property type="match status" value="2"/>
</dbReference>
<comment type="caution">
    <text evidence="4">The sequence shown here is derived from an EMBL/GenBank/DDBJ whole genome shotgun (WGS) entry which is preliminary data.</text>
</comment>
<dbReference type="Pfam" id="PF08447">
    <property type="entry name" value="PAS_3"/>
    <property type="match status" value="2"/>
</dbReference>
<dbReference type="CDD" id="cd00130">
    <property type="entry name" value="PAS"/>
    <property type="match status" value="2"/>
</dbReference>
<sequence>MTDLIVKLRTPAWQEADRLAVLRSFEILDTEPERAFDDIARIAARVCRTSIAIINLVDEHRQWFKAIVGANTRETSLDTAFCAQAILELGPFVIPDALEDPRFACNPFVRGEPHLRFYAGAVIETDEGLPLGTLCVLDPKPRPEGLTQEQSETLVALARSVMSEIKLRQADRRLAKQETTFADLADALPHMVWSARPDGNDDHSNKWWYEFTGAPSGSSSGAGWIQMVHPDDRERTWERWQHCARTGTAYEATCRLRHHSGEYRWILARALPRHDAGGRVEHWFGTYTDIHEWKAAEAAAAQSHERYKALLEASAVVFWLASPDGMITHLEGTIEIGGQSGDAYTGTGWLESVHPDDLARVFAAWQSVLSSGVAYQNEFRIRLAKGEYRWMLANAVPLRNPDGSIREWVGSVSDVHDRKLAEEKLRSSEERLRLALQAGRMFAWQQDLTTDYITRSQNSVALLGIGSSPLADFLERVHPDDRPMRQHFARRITAHGSHTSEFRYILPSGKTLWFGSRAEMTSPNTVVGVTFDITDRKAAEEEVWRAANHDSLTGLANRVLFHSRLEKELGDARREKASVSLLLVDLDDFKDVNDTLGHDAGDALLKETARRLSALVQDCGTIARLGGDEFAILITDRRSLEDATQLAERITAKLREPFTYRKRTVASRASIGVAAFPEHNSEPAELMKSADIALYRAKAQGRNRVLTYSPDMRRDIEERVSLGAQLREAIDKSQMVPFYQPKICLSTGRITGFEALARWRHPDKGILTPAFFGAAFGDAELAPSIRRQLMGKIAADMRHWLDQDLDYGRIAINLSSADFGQPRLSEEILETLEQAQVPVERFEVEVTETVLLGRSSECVSAVLNQLRDRGIRIALDDFGTGYASLMHLKQFPVDHVKIDRTFIKDLDSSTEDEAIVAAVIGLGRSLHLQVTAEGVETKMQERRLRALGCHDAQGFLYAAPVPGERVREVLAAFGHLNRSS</sequence>
<dbReference type="Pfam" id="PF00990">
    <property type="entry name" value="GGDEF"/>
    <property type="match status" value="1"/>
</dbReference>
<dbReference type="InterPro" id="IPR029016">
    <property type="entry name" value="GAF-like_dom_sf"/>
</dbReference>
<dbReference type="RefSeq" id="WP_202061953.1">
    <property type="nucleotide sequence ID" value="NZ_JAEQMY010000026.1"/>
</dbReference>
<dbReference type="InterPro" id="IPR043128">
    <property type="entry name" value="Rev_trsase/Diguanyl_cyclase"/>
</dbReference>
<proteinExistence type="predicted"/>
<dbReference type="AlphaFoldDB" id="A0A937CYP6"/>
<evidence type="ECO:0000313" key="5">
    <source>
        <dbReference type="Proteomes" id="UP000605848"/>
    </source>
</evidence>
<dbReference type="InterPro" id="IPR035965">
    <property type="entry name" value="PAS-like_dom_sf"/>
</dbReference>
<dbReference type="InterPro" id="IPR035919">
    <property type="entry name" value="EAL_sf"/>
</dbReference>
<evidence type="ECO:0000259" key="3">
    <source>
        <dbReference type="PROSITE" id="PS50887"/>
    </source>
</evidence>
<dbReference type="InterPro" id="IPR000014">
    <property type="entry name" value="PAS"/>
</dbReference>
<evidence type="ECO:0000259" key="2">
    <source>
        <dbReference type="PROSITE" id="PS50883"/>
    </source>
</evidence>
<dbReference type="Pfam" id="PF00563">
    <property type="entry name" value="EAL"/>
    <property type="match status" value="1"/>
</dbReference>
<dbReference type="SMART" id="SM00052">
    <property type="entry name" value="EAL"/>
    <property type="match status" value="1"/>
</dbReference>
<dbReference type="EMBL" id="JAEQMY010000026">
    <property type="protein sequence ID" value="MBL0405689.1"/>
    <property type="molecule type" value="Genomic_DNA"/>
</dbReference>
<dbReference type="CDD" id="cd01948">
    <property type="entry name" value="EAL"/>
    <property type="match status" value="1"/>
</dbReference>
<feature type="domain" description="EAL" evidence="2">
    <location>
        <begin position="719"/>
        <end position="974"/>
    </location>
</feature>
<keyword evidence="5" id="KW-1185">Reference proteome</keyword>
<dbReference type="Gene3D" id="3.20.20.450">
    <property type="entry name" value="EAL domain"/>
    <property type="match status" value="1"/>
</dbReference>
<dbReference type="PROSITE" id="PS50113">
    <property type="entry name" value="PAC"/>
    <property type="match status" value="2"/>
</dbReference>
<dbReference type="SMART" id="SM00065">
    <property type="entry name" value="GAF"/>
    <property type="match status" value="1"/>
</dbReference>
<dbReference type="SMART" id="SM00091">
    <property type="entry name" value="PAS"/>
    <property type="match status" value="3"/>
</dbReference>
<dbReference type="PANTHER" id="PTHR44757">
    <property type="entry name" value="DIGUANYLATE CYCLASE DGCP"/>
    <property type="match status" value="1"/>
</dbReference>
<dbReference type="SUPFAM" id="SSF55781">
    <property type="entry name" value="GAF domain-like"/>
    <property type="match status" value="1"/>
</dbReference>
<dbReference type="Pfam" id="PF01590">
    <property type="entry name" value="GAF"/>
    <property type="match status" value="1"/>
</dbReference>
<dbReference type="Gene3D" id="3.30.450.20">
    <property type="entry name" value="PAS domain"/>
    <property type="match status" value="3"/>
</dbReference>
<accession>A0A937CYP6</accession>
<feature type="domain" description="GGDEF" evidence="3">
    <location>
        <begin position="577"/>
        <end position="710"/>
    </location>
</feature>